<dbReference type="GO" id="GO:0005730">
    <property type="term" value="C:nucleolus"/>
    <property type="evidence" value="ECO:0007669"/>
    <property type="project" value="TreeGrafter"/>
</dbReference>
<dbReference type="eggNOG" id="KOG2773">
    <property type="taxonomic scope" value="Eukaryota"/>
</dbReference>
<dbReference type="EMBL" id="CACQ02001002">
    <property type="protein sequence ID" value="CCF34073.1"/>
    <property type="molecule type" value="Genomic_DNA"/>
</dbReference>
<dbReference type="HOGENOM" id="CLU_190134_0_0_1"/>
<dbReference type="PANTHER" id="PTHR15565:SF0">
    <property type="entry name" value="PROTEIN AATF"/>
    <property type="match status" value="1"/>
</dbReference>
<dbReference type="Pfam" id="PF08164">
    <property type="entry name" value="TRAUB"/>
    <property type="match status" value="1"/>
</dbReference>
<feature type="compositionally biased region" description="Acidic residues" evidence="1">
    <location>
        <begin position="44"/>
        <end position="60"/>
    </location>
</feature>
<evidence type="ECO:0000256" key="1">
    <source>
        <dbReference type="SAM" id="MobiDB-lite"/>
    </source>
</evidence>
<reference evidence="4" key="1">
    <citation type="journal article" date="2012" name="Nat. Genet.">
        <title>Lifestyle transitions in plant pathogenic Colletotrichum fungi deciphered by genome and transcriptome analyses.</title>
        <authorList>
            <person name="O'Connell R.J."/>
            <person name="Thon M.R."/>
            <person name="Hacquard S."/>
            <person name="Amyotte S.G."/>
            <person name="Kleemann J."/>
            <person name="Torres M.F."/>
            <person name="Damm U."/>
            <person name="Buiate E.A."/>
            <person name="Epstein L."/>
            <person name="Alkan N."/>
            <person name="Altmueller J."/>
            <person name="Alvarado-Balderrama L."/>
            <person name="Bauser C.A."/>
            <person name="Becker C."/>
            <person name="Birren B.W."/>
            <person name="Chen Z."/>
            <person name="Choi J."/>
            <person name="Crouch J.A."/>
            <person name="Duvick J.P."/>
            <person name="Farman M.A."/>
            <person name="Gan P."/>
            <person name="Heiman D."/>
            <person name="Henrissat B."/>
            <person name="Howard R.J."/>
            <person name="Kabbage M."/>
            <person name="Koch C."/>
            <person name="Kracher B."/>
            <person name="Kubo Y."/>
            <person name="Law A.D."/>
            <person name="Lebrun M.-H."/>
            <person name="Lee Y.-H."/>
            <person name="Miyara I."/>
            <person name="Moore N."/>
            <person name="Neumann U."/>
            <person name="Nordstroem K."/>
            <person name="Panaccione D.G."/>
            <person name="Panstruga R."/>
            <person name="Place M."/>
            <person name="Proctor R.H."/>
            <person name="Prusky D."/>
            <person name="Rech G."/>
            <person name="Reinhardt R."/>
            <person name="Rollins J.A."/>
            <person name="Rounsley S."/>
            <person name="Schardl C.L."/>
            <person name="Schwartz D.C."/>
            <person name="Shenoy N."/>
            <person name="Shirasu K."/>
            <person name="Sikhakolli U.R."/>
            <person name="Stueber K."/>
            <person name="Sukno S.A."/>
            <person name="Sweigard J.A."/>
            <person name="Takano Y."/>
            <person name="Takahara H."/>
            <person name="Trail F."/>
            <person name="van der Does H.C."/>
            <person name="Voll L.M."/>
            <person name="Will I."/>
            <person name="Young S."/>
            <person name="Zeng Q."/>
            <person name="Zhang J."/>
            <person name="Zhou S."/>
            <person name="Dickman M.B."/>
            <person name="Schulze-Lefert P."/>
            <person name="Ver Loren van Themaat E."/>
            <person name="Ma L.-J."/>
            <person name="Vaillancourt L.J."/>
        </authorList>
    </citation>
    <scope>NUCLEOTIDE SEQUENCE [LARGE SCALE GENOMIC DNA]</scope>
    <source>
        <strain evidence="4">IMI 349063</strain>
    </source>
</reference>
<proteinExistence type="predicted"/>
<dbReference type="InterPro" id="IPR039223">
    <property type="entry name" value="AATF/Bfr2"/>
</dbReference>
<dbReference type="STRING" id="759273.H1V1H1"/>
<feature type="domain" description="Apoptosis-antagonizing transcription factor C-terminal" evidence="2">
    <location>
        <begin position="2"/>
        <end position="45"/>
    </location>
</feature>
<sequence>MKEAKTKKHVDRRASKGRKMRFNVHEKLQNFMAPEDRRAWEQDAASDAEMEDDEEVDAEEAGLRLFRN</sequence>
<evidence type="ECO:0000313" key="4">
    <source>
        <dbReference type="Proteomes" id="UP000007174"/>
    </source>
</evidence>
<protein>
    <submittedName>
        <fullName evidence="3">Bfr2</fullName>
    </submittedName>
</protein>
<organism evidence="3 4">
    <name type="scientific">Colletotrichum higginsianum (strain IMI 349063)</name>
    <name type="common">Crucifer anthracnose fungus</name>
    <dbReference type="NCBI Taxonomy" id="759273"/>
    <lineage>
        <taxon>Eukaryota</taxon>
        <taxon>Fungi</taxon>
        <taxon>Dikarya</taxon>
        <taxon>Ascomycota</taxon>
        <taxon>Pezizomycotina</taxon>
        <taxon>Sordariomycetes</taxon>
        <taxon>Hypocreomycetidae</taxon>
        <taxon>Glomerellales</taxon>
        <taxon>Glomerellaceae</taxon>
        <taxon>Colletotrichum</taxon>
        <taxon>Colletotrichum destructivum species complex</taxon>
    </lineage>
</organism>
<feature type="region of interest" description="Disordered" evidence="1">
    <location>
        <begin position="33"/>
        <end position="68"/>
    </location>
</feature>
<dbReference type="VEuPathDB" id="FungiDB:CH63R_06426"/>
<evidence type="ECO:0000313" key="3">
    <source>
        <dbReference type="EMBL" id="CCF34073.1"/>
    </source>
</evidence>
<dbReference type="AlphaFoldDB" id="H1V1H1"/>
<gene>
    <name evidence="3" type="ORF">CH063_06143</name>
</gene>
<dbReference type="PANTHER" id="PTHR15565">
    <property type="entry name" value="AATF PROTEIN APOPTOSIS ANTAGONIZING TRANSCRIPTION FACTOR"/>
    <property type="match status" value="1"/>
</dbReference>
<name>H1V1H1_COLHI</name>
<dbReference type="Proteomes" id="UP000007174">
    <property type="component" value="Unassembled WGS sequence"/>
</dbReference>
<dbReference type="InterPro" id="IPR012617">
    <property type="entry name" value="AATF_C"/>
</dbReference>
<dbReference type="GO" id="GO:0000462">
    <property type="term" value="P:maturation of SSU-rRNA from tricistronic rRNA transcript (SSU-rRNA, 5.8S rRNA, LSU-rRNA)"/>
    <property type="evidence" value="ECO:0007669"/>
    <property type="project" value="TreeGrafter"/>
</dbReference>
<accession>H1V1H1</accession>
<evidence type="ECO:0000259" key="2">
    <source>
        <dbReference type="Pfam" id="PF08164"/>
    </source>
</evidence>